<gene>
    <name evidence="5" type="ORF">ACFSGX_11920</name>
</gene>
<dbReference type="SMART" id="SM00342">
    <property type="entry name" value="HTH_ARAC"/>
    <property type="match status" value="1"/>
</dbReference>
<name>A0ABW4TZQ2_9SPHN</name>
<dbReference type="PROSITE" id="PS01124">
    <property type="entry name" value="HTH_ARAC_FAMILY_2"/>
    <property type="match status" value="1"/>
</dbReference>
<dbReference type="Gene3D" id="1.10.10.60">
    <property type="entry name" value="Homeodomain-like"/>
    <property type="match status" value="2"/>
</dbReference>
<dbReference type="InterPro" id="IPR003313">
    <property type="entry name" value="AraC-bd"/>
</dbReference>
<evidence type="ECO:0000259" key="4">
    <source>
        <dbReference type="PROSITE" id="PS01124"/>
    </source>
</evidence>
<keyword evidence="2" id="KW-0238">DNA-binding</keyword>
<evidence type="ECO:0000313" key="5">
    <source>
        <dbReference type="EMBL" id="MFD1951471.1"/>
    </source>
</evidence>
<dbReference type="PANTHER" id="PTHR46796">
    <property type="entry name" value="HTH-TYPE TRANSCRIPTIONAL ACTIVATOR RHAS-RELATED"/>
    <property type="match status" value="1"/>
</dbReference>
<dbReference type="InterPro" id="IPR050204">
    <property type="entry name" value="AraC_XylS_family_regulators"/>
</dbReference>
<dbReference type="EMBL" id="JBHUGS010000003">
    <property type="protein sequence ID" value="MFD1951471.1"/>
    <property type="molecule type" value="Genomic_DNA"/>
</dbReference>
<organism evidence="5 6">
    <name type="scientific">Sphingomonas arantia</name>
    <dbReference type="NCBI Taxonomy" id="1460676"/>
    <lineage>
        <taxon>Bacteria</taxon>
        <taxon>Pseudomonadati</taxon>
        <taxon>Pseudomonadota</taxon>
        <taxon>Alphaproteobacteria</taxon>
        <taxon>Sphingomonadales</taxon>
        <taxon>Sphingomonadaceae</taxon>
        <taxon>Sphingomonas</taxon>
    </lineage>
</organism>
<feature type="domain" description="HTH araC/xylS-type" evidence="4">
    <location>
        <begin position="161"/>
        <end position="259"/>
    </location>
</feature>
<reference evidence="6" key="1">
    <citation type="journal article" date="2019" name="Int. J. Syst. Evol. Microbiol.">
        <title>The Global Catalogue of Microorganisms (GCM) 10K type strain sequencing project: providing services to taxonomists for standard genome sequencing and annotation.</title>
        <authorList>
            <consortium name="The Broad Institute Genomics Platform"/>
            <consortium name="The Broad Institute Genome Sequencing Center for Infectious Disease"/>
            <person name="Wu L."/>
            <person name="Ma J."/>
        </authorList>
    </citation>
    <scope>NUCLEOTIDE SEQUENCE [LARGE SCALE GENOMIC DNA]</scope>
    <source>
        <strain evidence="6">CGMCC 1.12702</strain>
    </source>
</reference>
<accession>A0ABW4TZQ2</accession>
<keyword evidence="6" id="KW-1185">Reference proteome</keyword>
<dbReference type="Proteomes" id="UP001597400">
    <property type="component" value="Unassembled WGS sequence"/>
</dbReference>
<dbReference type="PROSITE" id="PS00041">
    <property type="entry name" value="HTH_ARAC_FAMILY_1"/>
    <property type="match status" value="1"/>
</dbReference>
<protein>
    <submittedName>
        <fullName evidence="5">Helix-turn-helix transcriptional regulator</fullName>
    </submittedName>
</protein>
<sequence>MVLKRARTDFWGSGPNGRQAGGFSFHVLTANAPEDEVRRHTHDEAHFVLVLAGGYMSSASGAPLVSDTPVLIYNPPGTTHRDRFHAGRGRFLAISGGTGAEAAARCMRDPYAYRLACDIADRIDAATAFGLEARALQLHGIALPLSSDEARTTAHPPAWLSRAVEMIFTCDLPELSVGSVAAEVGVHPVHLARVFRRFLGCAPGDYLRGRRLERAAAMLGRGVASLADVAHSAGFADQAHLTRAFRSRLDITPAQWRRSRHVARIQDAGADVRQGPAEPF</sequence>
<evidence type="ECO:0000256" key="1">
    <source>
        <dbReference type="ARBA" id="ARBA00023015"/>
    </source>
</evidence>
<evidence type="ECO:0000256" key="2">
    <source>
        <dbReference type="ARBA" id="ARBA00023125"/>
    </source>
</evidence>
<evidence type="ECO:0000256" key="3">
    <source>
        <dbReference type="ARBA" id="ARBA00023163"/>
    </source>
</evidence>
<keyword evidence="1" id="KW-0805">Transcription regulation</keyword>
<dbReference type="InterPro" id="IPR018062">
    <property type="entry name" value="HTH_AraC-typ_CS"/>
</dbReference>
<comment type="caution">
    <text evidence="5">The sequence shown here is derived from an EMBL/GenBank/DDBJ whole genome shotgun (WGS) entry which is preliminary data.</text>
</comment>
<dbReference type="InterPro" id="IPR009057">
    <property type="entry name" value="Homeodomain-like_sf"/>
</dbReference>
<proteinExistence type="predicted"/>
<dbReference type="Pfam" id="PF12833">
    <property type="entry name" value="HTH_18"/>
    <property type="match status" value="1"/>
</dbReference>
<evidence type="ECO:0000313" key="6">
    <source>
        <dbReference type="Proteomes" id="UP001597400"/>
    </source>
</evidence>
<dbReference type="RefSeq" id="WP_380930178.1">
    <property type="nucleotide sequence ID" value="NZ_JBHUGS010000003.1"/>
</dbReference>
<dbReference type="SUPFAM" id="SSF46689">
    <property type="entry name" value="Homeodomain-like"/>
    <property type="match status" value="2"/>
</dbReference>
<keyword evidence="3" id="KW-0804">Transcription</keyword>
<dbReference type="InterPro" id="IPR018060">
    <property type="entry name" value="HTH_AraC"/>
</dbReference>
<dbReference type="Pfam" id="PF02311">
    <property type="entry name" value="AraC_binding"/>
    <property type="match status" value="1"/>
</dbReference>